<feature type="region of interest" description="Disordered" evidence="1">
    <location>
        <begin position="64"/>
        <end position="95"/>
    </location>
</feature>
<proteinExistence type="predicted"/>
<feature type="compositionally biased region" description="Polar residues" evidence="1">
    <location>
        <begin position="77"/>
        <end position="86"/>
    </location>
</feature>
<comment type="caution">
    <text evidence="2">The sequence shown here is derived from an EMBL/GenBank/DDBJ whole genome shotgun (WGS) entry which is preliminary data.</text>
</comment>
<feature type="compositionally biased region" description="Basic and acidic residues" evidence="1">
    <location>
        <begin position="1"/>
        <end position="18"/>
    </location>
</feature>
<sequence>MEKRRCERAGEMGDHRENPQNNGIVRLDSHMLHEMKIPGILRGWRCLCMRLLPDLAMFAKEAKEREHTTASRRCKKTTSQINFETSTHPRDPETNELLKAERLRCIFRVGWSCASKVKKRGSNTNTRA</sequence>
<evidence type="ECO:0000256" key="1">
    <source>
        <dbReference type="SAM" id="MobiDB-lite"/>
    </source>
</evidence>
<feature type="region of interest" description="Disordered" evidence="1">
    <location>
        <begin position="1"/>
        <end position="22"/>
    </location>
</feature>
<protein>
    <submittedName>
        <fullName evidence="2">Uncharacterized protein</fullName>
    </submittedName>
</protein>
<dbReference type="Proteomes" id="UP001159363">
    <property type="component" value="Chromosome 7"/>
</dbReference>
<name>A0ABQ9H0Z4_9NEOP</name>
<organism evidence="2 3">
    <name type="scientific">Dryococelus australis</name>
    <dbReference type="NCBI Taxonomy" id="614101"/>
    <lineage>
        <taxon>Eukaryota</taxon>
        <taxon>Metazoa</taxon>
        <taxon>Ecdysozoa</taxon>
        <taxon>Arthropoda</taxon>
        <taxon>Hexapoda</taxon>
        <taxon>Insecta</taxon>
        <taxon>Pterygota</taxon>
        <taxon>Neoptera</taxon>
        <taxon>Polyneoptera</taxon>
        <taxon>Phasmatodea</taxon>
        <taxon>Verophasmatodea</taxon>
        <taxon>Anareolatae</taxon>
        <taxon>Phasmatidae</taxon>
        <taxon>Eurycanthinae</taxon>
        <taxon>Dryococelus</taxon>
    </lineage>
</organism>
<reference evidence="2 3" key="1">
    <citation type="submission" date="2023-02" db="EMBL/GenBank/DDBJ databases">
        <title>LHISI_Scaffold_Assembly.</title>
        <authorList>
            <person name="Stuart O.P."/>
            <person name="Cleave R."/>
            <person name="Magrath M.J.L."/>
            <person name="Mikheyev A.S."/>
        </authorList>
    </citation>
    <scope>NUCLEOTIDE SEQUENCE [LARGE SCALE GENOMIC DNA]</scope>
    <source>
        <strain evidence="2">Daus_M_001</strain>
        <tissue evidence="2">Leg muscle</tissue>
    </source>
</reference>
<keyword evidence="3" id="KW-1185">Reference proteome</keyword>
<evidence type="ECO:0000313" key="2">
    <source>
        <dbReference type="EMBL" id="KAJ8877881.1"/>
    </source>
</evidence>
<dbReference type="EMBL" id="JARBHB010000008">
    <property type="protein sequence ID" value="KAJ8877881.1"/>
    <property type="molecule type" value="Genomic_DNA"/>
</dbReference>
<evidence type="ECO:0000313" key="3">
    <source>
        <dbReference type="Proteomes" id="UP001159363"/>
    </source>
</evidence>
<gene>
    <name evidence="2" type="ORF">PR048_022340</name>
</gene>
<accession>A0ABQ9H0Z4</accession>